<organism evidence="2 3">
    <name type="scientific">Piscinibacter koreensis</name>
    <dbReference type="NCBI Taxonomy" id="2742824"/>
    <lineage>
        <taxon>Bacteria</taxon>
        <taxon>Pseudomonadati</taxon>
        <taxon>Pseudomonadota</taxon>
        <taxon>Betaproteobacteria</taxon>
        <taxon>Burkholderiales</taxon>
        <taxon>Sphaerotilaceae</taxon>
        <taxon>Piscinibacter</taxon>
    </lineage>
</organism>
<name>A0A7Y6NKW1_9BURK</name>
<keyword evidence="3" id="KW-1185">Reference proteome</keyword>
<dbReference type="Proteomes" id="UP000529637">
    <property type="component" value="Unassembled WGS sequence"/>
</dbReference>
<evidence type="ECO:0000313" key="2">
    <source>
        <dbReference type="EMBL" id="NUZ05083.1"/>
    </source>
</evidence>
<dbReference type="RefSeq" id="WP_176066662.1">
    <property type="nucleotide sequence ID" value="NZ_JABWMJ010000002.1"/>
</dbReference>
<proteinExistence type="predicted"/>
<comment type="caution">
    <text evidence="2">The sequence shown here is derived from an EMBL/GenBank/DDBJ whole genome shotgun (WGS) entry which is preliminary data.</text>
</comment>
<evidence type="ECO:0000313" key="3">
    <source>
        <dbReference type="Proteomes" id="UP000529637"/>
    </source>
</evidence>
<feature type="region of interest" description="Disordered" evidence="1">
    <location>
        <begin position="40"/>
        <end position="66"/>
    </location>
</feature>
<evidence type="ECO:0000256" key="1">
    <source>
        <dbReference type="SAM" id="MobiDB-lite"/>
    </source>
</evidence>
<sequence>MKARSEHMMSESFQRWFQRFVRWFFNSSPTALLDDETGWRDARGRDADPRAAHRAPRHQLTRFDAS</sequence>
<dbReference type="AlphaFoldDB" id="A0A7Y6NKW1"/>
<gene>
    <name evidence="2" type="ORF">HQN59_04825</name>
</gene>
<dbReference type="EMBL" id="JABWMJ010000002">
    <property type="protein sequence ID" value="NUZ05083.1"/>
    <property type="molecule type" value="Genomic_DNA"/>
</dbReference>
<protein>
    <submittedName>
        <fullName evidence="2">Uncharacterized protein</fullName>
    </submittedName>
</protein>
<reference evidence="2 3" key="1">
    <citation type="submission" date="2020-06" db="EMBL/GenBank/DDBJ databases">
        <title>Schlegella sp. ID0723 isolated from air conditioner.</title>
        <authorList>
            <person name="Kim D.Y."/>
            <person name="Kim D.-U."/>
        </authorList>
    </citation>
    <scope>NUCLEOTIDE SEQUENCE [LARGE SCALE GENOMIC DNA]</scope>
    <source>
        <strain evidence="2 3">ID0723</strain>
    </source>
</reference>
<feature type="compositionally biased region" description="Basic and acidic residues" evidence="1">
    <location>
        <begin position="40"/>
        <end position="51"/>
    </location>
</feature>
<accession>A0A7Y6NKW1</accession>